<gene>
    <name evidence="1" type="ORF">ABVK25_002117</name>
</gene>
<organism evidence="1 2">
    <name type="scientific">Lepraria finkii</name>
    <dbReference type="NCBI Taxonomy" id="1340010"/>
    <lineage>
        <taxon>Eukaryota</taxon>
        <taxon>Fungi</taxon>
        <taxon>Dikarya</taxon>
        <taxon>Ascomycota</taxon>
        <taxon>Pezizomycotina</taxon>
        <taxon>Lecanoromycetes</taxon>
        <taxon>OSLEUM clade</taxon>
        <taxon>Lecanoromycetidae</taxon>
        <taxon>Lecanorales</taxon>
        <taxon>Lecanorineae</taxon>
        <taxon>Stereocaulaceae</taxon>
        <taxon>Lepraria</taxon>
    </lineage>
</organism>
<protein>
    <submittedName>
        <fullName evidence="1">Uncharacterized protein</fullName>
    </submittedName>
</protein>
<keyword evidence="2" id="KW-1185">Reference proteome</keyword>
<evidence type="ECO:0000313" key="1">
    <source>
        <dbReference type="EMBL" id="KAL2057733.1"/>
    </source>
</evidence>
<comment type="caution">
    <text evidence="1">The sequence shown here is derived from an EMBL/GenBank/DDBJ whole genome shotgun (WGS) entry which is preliminary data.</text>
</comment>
<sequence length="143" mass="15241">MGSAHSLNKTRYKIAINDGRARNKQIGGLENRVERMTGIEGKANGPLCPILEFRGLGNLNWTQVSSQAPIMFKIPQSRVNYEGGASILQTLDPWVWDHHSNTLSSYSGTSAPAATMATGPHTATPAPGFIPQMASNGAGFAFG</sequence>
<reference evidence="1 2" key="1">
    <citation type="submission" date="2024-09" db="EMBL/GenBank/DDBJ databases">
        <title>Rethinking Asexuality: The Enigmatic Case of Functional Sexual Genes in Lepraria (Stereocaulaceae).</title>
        <authorList>
            <person name="Doellman M."/>
            <person name="Sun Y."/>
            <person name="Barcenas-Pena A."/>
            <person name="Lumbsch H.T."/>
            <person name="Grewe F."/>
        </authorList>
    </citation>
    <scope>NUCLEOTIDE SEQUENCE [LARGE SCALE GENOMIC DNA]</scope>
    <source>
        <strain evidence="1 2">Grewe 0041</strain>
    </source>
</reference>
<accession>A0ABR4BIT5</accession>
<dbReference type="Proteomes" id="UP001590951">
    <property type="component" value="Unassembled WGS sequence"/>
</dbReference>
<evidence type="ECO:0000313" key="2">
    <source>
        <dbReference type="Proteomes" id="UP001590951"/>
    </source>
</evidence>
<proteinExistence type="predicted"/>
<name>A0ABR4BIT5_9LECA</name>
<dbReference type="EMBL" id="JBHFEH010000004">
    <property type="protein sequence ID" value="KAL2057733.1"/>
    <property type="molecule type" value="Genomic_DNA"/>
</dbReference>